<reference evidence="2" key="2">
    <citation type="submission" date="2019-01" db="UniProtKB">
        <authorList>
            <consortium name="EnsemblPlants"/>
        </authorList>
    </citation>
    <scope>IDENTIFICATION</scope>
    <source>
        <strain evidence="2">cv. Heinz 1706</strain>
    </source>
</reference>
<organism evidence="2">
    <name type="scientific">Solanum lycopersicum</name>
    <name type="common">Tomato</name>
    <name type="synonym">Lycopersicon esculentum</name>
    <dbReference type="NCBI Taxonomy" id="4081"/>
    <lineage>
        <taxon>Eukaryota</taxon>
        <taxon>Viridiplantae</taxon>
        <taxon>Streptophyta</taxon>
        <taxon>Embryophyta</taxon>
        <taxon>Tracheophyta</taxon>
        <taxon>Spermatophyta</taxon>
        <taxon>Magnoliopsida</taxon>
        <taxon>eudicotyledons</taxon>
        <taxon>Gunneridae</taxon>
        <taxon>Pentapetalae</taxon>
        <taxon>asterids</taxon>
        <taxon>lamiids</taxon>
        <taxon>Solanales</taxon>
        <taxon>Solanaceae</taxon>
        <taxon>Solanoideae</taxon>
        <taxon>Solaneae</taxon>
        <taxon>Solanum</taxon>
        <taxon>Solanum subgen. Lycopersicon</taxon>
    </lineage>
</organism>
<protein>
    <recommendedName>
        <fullName evidence="1">Aminotransferase-like plant mobile domain-containing protein</fullName>
    </recommendedName>
</protein>
<proteinExistence type="predicted"/>
<keyword evidence="3" id="KW-1185">Reference proteome</keyword>
<dbReference type="Proteomes" id="UP000004994">
    <property type="component" value="Chromosome 10"/>
</dbReference>
<dbReference type="InParanoid" id="A0A3Q7JB16"/>
<evidence type="ECO:0000259" key="1">
    <source>
        <dbReference type="Pfam" id="PF10536"/>
    </source>
</evidence>
<dbReference type="PANTHER" id="PTHR46033">
    <property type="entry name" value="PROTEIN MAIN-LIKE 2"/>
    <property type="match status" value="1"/>
</dbReference>
<feature type="domain" description="Aminotransferase-like plant mobile" evidence="1">
    <location>
        <begin position="34"/>
        <end position="151"/>
    </location>
</feature>
<evidence type="ECO:0000313" key="2">
    <source>
        <dbReference type="EnsemblPlants" id="Solyc10g049665.1.1"/>
    </source>
</evidence>
<dbReference type="Pfam" id="PF10536">
    <property type="entry name" value="PMD"/>
    <property type="match status" value="1"/>
</dbReference>
<dbReference type="OMA" id="KWELEHA"/>
<name>A0A3Q7JB16_SOLLC</name>
<dbReference type="AlphaFoldDB" id="A0A3Q7JB16"/>
<dbReference type="InterPro" id="IPR019557">
    <property type="entry name" value="AminoTfrase-like_pln_mobile"/>
</dbReference>
<dbReference type="PANTHER" id="PTHR46033:SF60">
    <property type="entry name" value="AMINOTRANSFERASE-LIKE PLANT MOBILE DOMAIN-CONTAINING PROTEIN"/>
    <property type="match status" value="1"/>
</dbReference>
<accession>A0A3Q7JB16</accession>
<dbReference type="EnsemblPlants" id="Solyc10g049665.1.1">
    <property type="protein sequence ID" value="Solyc10g049665.1.1"/>
    <property type="gene ID" value="Solyc10g049665.1"/>
</dbReference>
<reference evidence="2" key="1">
    <citation type="journal article" date="2012" name="Nature">
        <title>The tomato genome sequence provides insights into fleshy fruit evolution.</title>
        <authorList>
            <consortium name="Tomato Genome Consortium"/>
        </authorList>
    </citation>
    <scope>NUCLEOTIDE SEQUENCE [LARGE SCALE GENOMIC DNA]</scope>
    <source>
        <strain evidence="2">cv. Heinz 1706</strain>
    </source>
</reference>
<sequence length="299" mass="34861">MILNTRREDGNFWKLIEKYLIHPRVLEVIRISGLYGVYKFNQSAINRSLIIAQVERRREATITLQDVGVLYGLPLNGDPVLGNEMIRTIGDWQNICQRLLGFVPSREDFKPNSIKVAAFNSHMLSQPQLPNMATKDMVNQKARYYMFWMIAASQSNQNEIAGFLPLLQRVIVLRPQIVAHIDARTISHVGFPRVPQATRWFPHLSWTNTTKHVLKVYRDALDSMIEDQVHLPDRLMRQFGLQQAIPTPLPFDSHHFRHDHWGRPHTKWELEHAHWLSFWNQRLQYSCDAPILVGSEFIA</sequence>
<dbReference type="Gramene" id="Solyc10g049665.1.1">
    <property type="protein sequence ID" value="Solyc10g049665.1.1"/>
    <property type="gene ID" value="Solyc10g049665.1"/>
</dbReference>
<dbReference type="GO" id="GO:0010073">
    <property type="term" value="P:meristem maintenance"/>
    <property type="evidence" value="ECO:0007669"/>
    <property type="project" value="InterPro"/>
</dbReference>
<evidence type="ECO:0000313" key="3">
    <source>
        <dbReference type="Proteomes" id="UP000004994"/>
    </source>
</evidence>
<dbReference type="InterPro" id="IPR044824">
    <property type="entry name" value="MAIN-like"/>
</dbReference>